<dbReference type="RefSeq" id="WP_179835655.1">
    <property type="nucleotide sequence ID" value="NZ_BMRD01000010.1"/>
</dbReference>
<sequence length="95" mass="10265">MSGPLHGPVHDLTAARIWGVIRAPAASGLLVLADNAYQGAGAHILTPHKGRDKPEPLKDANRAHAKLRGHRRTRERPASQLDRRSPDDCTEGLVP</sequence>
<organism evidence="2 3">
    <name type="scientific">Actinomadura citrea</name>
    <dbReference type="NCBI Taxonomy" id="46158"/>
    <lineage>
        <taxon>Bacteria</taxon>
        <taxon>Bacillati</taxon>
        <taxon>Actinomycetota</taxon>
        <taxon>Actinomycetes</taxon>
        <taxon>Streptosporangiales</taxon>
        <taxon>Thermomonosporaceae</taxon>
        <taxon>Actinomadura</taxon>
    </lineage>
</organism>
<feature type="region of interest" description="Disordered" evidence="1">
    <location>
        <begin position="44"/>
        <end position="95"/>
    </location>
</feature>
<gene>
    <name evidence="2" type="ORF">BJ999_005145</name>
</gene>
<evidence type="ECO:0000313" key="2">
    <source>
        <dbReference type="EMBL" id="NYE14849.1"/>
    </source>
</evidence>
<dbReference type="AlphaFoldDB" id="A0A7Y9GEA5"/>
<comment type="caution">
    <text evidence="2">The sequence shown here is derived from an EMBL/GenBank/DDBJ whole genome shotgun (WGS) entry which is preliminary data.</text>
</comment>
<feature type="compositionally biased region" description="Basic and acidic residues" evidence="1">
    <location>
        <begin position="75"/>
        <end position="87"/>
    </location>
</feature>
<proteinExistence type="predicted"/>
<feature type="compositionally biased region" description="Basic residues" evidence="1">
    <location>
        <begin position="63"/>
        <end position="74"/>
    </location>
</feature>
<evidence type="ECO:0008006" key="4">
    <source>
        <dbReference type="Google" id="ProtNLM"/>
    </source>
</evidence>
<reference evidence="2 3" key="1">
    <citation type="submission" date="2020-07" db="EMBL/GenBank/DDBJ databases">
        <title>Sequencing the genomes of 1000 actinobacteria strains.</title>
        <authorList>
            <person name="Klenk H.-P."/>
        </authorList>
    </citation>
    <scope>NUCLEOTIDE SEQUENCE [LARGE SCALE GENOMIC DNA]</scope>
    <source>
        <strain evidence="2 3">DSM 43461</strain>
    </source>
</reference>
<keyword evidence="3" id="KW-1185">Reference proteome</keyword>
<feature type="compositionally biased region" description="Basic and acidic residues" evidence="1">
    <location>
        <begin position="52"/>
        <end position="62"/>
    </location>
</feature>
<evidence type="ECO:0000313" key="3">
    <source>
        <dbReference type="Proteomes" id="UP000591272"/>
    </source>
</evidence>
<dbReference type="Proteomes" id="UP000591272">
    <property type="component" value="Unassembled WGS sequence"/>
</dbReference>
<accession>A0A7Y9GEA5</accession>
<dbReference type="EMBL" id="JACCBT010000001">
    <property type="protein sequence ID" value="NYE14849.1"/>
    <property type="molecule type" value="Genomic_DNA"/>
</dbReference>
<protein>
    <recommendedName>
        <fullName evidence="4">DDE Tnp4 domain-containing protein</fullName>
    </recommendedName>
</protein>
<evidence type="ECO:0000256" key="1">
    <source>
        <dbReference type="SAM" id="MobiDB-lite"/>
    </source>
</evidence>
<name>A0A7Y9GEA5_9ACTN</name>